<evidence type="ECO:0000313" key="1">
    <source>
        <dbReference type="EMBL" id="KAJ7521375.1"/>
    </source>
</evidence>
<dbReference type="Proteomes" id="UP001162992">
    <property type="component" value="Chromosome 19"/>
</dbReference>
<sequence length="254" mass="29232">MLDQEINEQRRRQTAAQGENEKATSNRRPFFSEGENEKVAMAFDAENMLQALCKPWELGGHPHDFLVSHRSARSTDLYRHYERDKVLMQRHERLIAEKEAWKRQRELREDMLHLLTRLHSIEKQRRHFIDIRKQNHESDESGSARPDDIFKEEHADIKIGAMNLANTFFQKKQNFMSSAQVTGDSSLHTLLSTDGAAKGALQQETVSVETVAAMQEVRALDLFEEKLDNVFMNKKEVPAAAPGSAVSFSKKKKK</sequence>
<keyword evidence="2" id="KW-1185">Reference proteome</keyword>
<evidence type="ECO:0000313" key="2">
    <source>
        <dbReference type="Proteomes" id="UP001162992"/>
    </source>
</evidence>
<comment type="caution">
    <text evidence="1">The sequence shown here is derived from an EMBL/GenBank/DDBJ whole genome shotgun (WGS) entry which is preliminary data.</text>
</comment>
<protein>
    <submittedName>
        <fullName evidence="1">Uncharacterized protein</fullName>
    </submittedName>
</protein>
<reference evidence="2" key="1">
    <citation type="journal article" date="2024" name="Proc. Natl. Acad. Sci. U.S.A.">
        <title>Extraordinary preservation of gene collinearity over three hundred million years revealed in homosporous lycophytes.</title>
        <authorList>
            <person name="Li C."/>
            <person name="Wickell D."/>
            <person name="Kuo L.Y."/>
            <person name="Chen X."/>
            <person name="Nie B."/>
            <person name="Liao X."/>
            <person name="Peng D."/>
            <person name="Ji J."/>
            <person name="Jenkins J."/>
            <person name="Williams M."/>
            <person name="Shu S."/>
            <person name="Plott C."/>
            <person name="Barry K."/>
            <person name="Rajasekar S."/>
            <person name="Grimwood J."/>
            <person name="Han X."/>
            <person name="Sun S."/>
            <person name="Hou Z."/>
            <person name="He W."/>
            <person name="Dai G."/>
            <person name="Sun C."/>
            <person name="Schmutz J."/>
            <person name="Leebens-Mack J.H."/>
            <person name="Li F.W."/>
            <person name="Wang L."/>
        </authorList>
    </citation>
    <scope>NUCLEOTIDE SEQUENCE [LARGE SCALE GENOMIC DNA]</scope>
    <source>
        <strain evidence="2">cv. PW_Plant_1</strain>
    </source>
</reference>
<dbReference type="EMBL" id="CM055110">
    <property type="protein sequence ID" value="KAJ7521375.1"/>
    <property type="molecule type" value="Genomic_DNA"/>
</dbReference>
<organism evidence="1 2">
    <name type="scientific">Diphasiastrum complanatum</name>
    <name type="common">Issler's clubmoss</name>
    <name type="synonym">Lycopodium complanatum</name>
    <dbReference type="NCBI Taxonomy" id="34168"/>
    <lineage>
        <taxon>Eukaryota</taxon>
        <taxon>Viridiplantae</taxon>
        <taxon>Streptophyta</taxon>
        <taxon>Embryophyta</taxon>
        <taxon>Tracheophyta</taxon>
        <taxon>Lycopodiopsida</taxon>
        <taxon>Lycopodiales</taxon>
        <taxon>Lycopodiaceae</taxon>
        <taxon>Lycopodioideae</taxon>
        <taxon>Diphasiastrum</taxon>
    </lineage>
</organism>
<gene>
    <name evidence="1" type="ORF">O6H91_19G051000</name>
</gene>
<accession>A0ACC2AV35</accession>
<proteinExistence type="predicted"/>
<name>A0ACC2AV35_DIPCM</name>